<feature type="domain" description="C-type lectin" evidence="14">
    <location>
        <begin position="1232"/>
        <end position="1340"/>
    </location>
</feature>
<feature type="domain" description="C-type lectin" evidence="14">
    <location>
        <begin position="1558"/>
        <end position="1675"/>
    </location>
</feature>
<dbReference type="InterPro" id="IPR050111">
    <property type="entry name" value="C-type_lectin/snaclec_domain"/>
</dbReference>
<feature type="disulfide bond" evidence="11">
    <location>
        <begin position="184"/>
        <end position="211"/>
    </location>
</feature>
<name>A0A9D3BL22_NOTFU</name>
<evidence type="ECO:0000256" key="10">
    <source>
        <dbReference type="ARBA" id="ARBA00023180"/>
    </source>
</evidence>
<dbReference type="InterPro" id="IPR035992">
    <property type="entry name" value="Ricin_B-like_lectins"/>
</dbReference>
<evidence type="ECO:0000256" key="2">
    <source>
        <dbReference type="ARBA" id="ARBA00022583"/>
    </source>
</evidence>
<keyword evidence="8 11" id="KW-1015">Disulfide bond</keyword>
<dbReference type="SUPFAM" id="SSF50370">
    <property type="entry name" value="Ricin B-like lectins"/>
    <property type="match status" value="1"/>
</dbReference>
<organism evidence="16 17">
    <name type="scientific">Nothobranchius furzeri</name>
    <name type="common">Turquoise killifish</name>
    <dbReference type="NCBI Taxonomy" id="105023"/>
    <lineage>
        <taxon>Eukaryota</taxon>
        <taxon>Metazoa</taxon>
        <taxon>Chordata</taxon>
        <taxon>Craniata</taxon>
        <taxon>Vertebrata</taxon>
        <taxon>Euteleostomi</taxon>
        <taxon>Actinopterygii</taxon>
        <taxon>Neopterygii</taxon>
        <taxon>Teleostei</taxon>
        <taxon>Neoteleostei</taxon>
        <taxon>Acanthomorphata</taxon>
        <taxon>Ovalentaria</taxon>
        <taxon>Atherinomorphae</taxon>
        <taxon>Cyprinodontiformes</taxon>
        <taxon>Nothobranchiidae</taxon>
        <taxon>Nothobranchius</taxon>
    </lineage>
</organism>
<evidence type="ECO:0000256" key="13">
    <source>
        <dbReference type="SAM" id="SignalP"/>
    </source>
</evidence>
<reference evidence="16" key="1">
    <citation type="submission" date="2020-03" db="EMBL/GenBank/DDBJ databases">
        <title>Intra-Species Differences in Population Size shape Life History and Genome Evolution.</title>
        <authorList>
            <person name="Willemsen D."/>
            <person name="Cui R."/>
            <person name="Valenzano D.R."/>
        </authorList>
    </citation>
    <scope>NUCLEOTIDE SEQUENCE</scope>
    <source>
        <strain evidence="16">GRZ</strain>
        <tissue evidence="16">Whole</tissue>
    </source>
</reference>
<dbReference type="Pfam" id="PF00059">
    <property type="entry name" value="Lectin_C"/>
    <property type="match status" value="10"/>
</dbReference>
<dbReference type="SMART" id="SM00458">
    <property type="entry name" value="RICIN"/>
    <property type="match status" value="1"/>
</dbReference>
<evidence type="ECO:0000256" key="11">
    <source>
        <dbReference type="PROSITE-ProRule" id="PRU00479"/>
    </source>
</evidence>
<feature type="transmembrane region" description="Helical" evidence="12">
    <location>
        <begin position="1694"/>
        <end position="1715"/>
    </location>
</feature>
<dbReference type="Gene3D" id="2.10.10.10">
    <property type="entry name" value="Fibronectin, type II, collagen-binding"/>
    <property type="match status" value="1"/>
</dbReference>
<evidence type="ECO:0000259" key="14">
    <source>
        <dbReference type="PROSITE" id="PS50041"/>
    </source>
</evidence>
<evidence type="ECO:0000256" key="7">
    <source>
        <dbReference type="ARBA" id="ARBA00023136"/>
    </source>
</evidence>
<dbReference type="PROSITE" id="PS50231">
    <property type="entry name" value="RICIN_B_LECTIN"/>
    <property type="match status" value="1"/>
</dbReference>
<evidence type="ECO:0000256" key="3">
    <source>
        <dbReference type="ARBA" id="ARBA00022692"/>
    </source>
</evidence>
<evidence type="ECO:0000256" key="4">
    <source>
        <dbReference type="ARBA" id="ARBA00022729"/>
    </source>
</evidence>
<dbReference type="SMART" id="SM00034">
    <property type="entry name" value="CLECT"/>
    <property type="match status" value="10"/>
</dbReference>
<dbReference type="CDD" id="cd00037">
    <property type="entry name" value="CLECT"/>
    <property type="match status" value="10"/>
</dbReference>
<gene>
    <name evidence="16" type="ORF">G4P62_007333</name>
</gene>
<dbReference type="PROSITE" id="PS51092">
    <property type="entry name" value="FN2_2"/>
    <property type="match status" value="1"/>
</dbReference>
<protein>
    <submittedName>
        <fullName evidence="16">Lymphocyte antigen 75-like</fullName>
    </submittedName>
</protein>
<dbReference type="InterPro" id="IPR001304">
    <property type="entry name" value="C-type_lectin-like"/>
</dbReference>
<feature type="domain" description="Fibronectin type-II" evidence="15">
    <location>
        <begin position="165"/>
        <end position="213"/>
    </location>
</feature>
<dbReference type="Gene3D" id="2.80.10.50">
    <property type="match status" value="1"/>
</dbReference>
<dbReference type="EMBL" id="JAAVVJ010000011">
    <property type="protein sequence ID" value="KAF7212321.1"/>
    <property type="molecule type" value="Genomic_DNA"/>
</dbReference>
<evidence type="ECO:0000256" key="12">
    <source>
        <dbReference type="SAM" id="Phobius"/>
    </source>
</evidence>
<feature type="signal peptide" evidence="13">
    <location>
        <begin position="1"/>
        <end position="26"/>
    </location>
</feature>
<feature type="chain" id="PRO_5039459680" evidence="13">
    <location>
        <begin position="27"/>
        <end position="1745"/>
    </location>
</feature>
<dbReference type="Pfam" id="PF24562">
    <property type="entry name" value="CysR_MRC2_N"/>
    <property type="match status" value="1"/>
</dbReference>
<dbReference type="GO" id="GO:0016020">
    <property type="term" value="C:membrane"/>
    <property type="evidence" value="ECO:0007669"/>
    <property type="project" value="UniProtKB-SubCell"/>
</dbReference>
<dbReference type="SUPFAM" id="SSF56436">
    <property type="entry name" value="C-type lectin-like"/>
    <property type="match status" value="10"/>
</dbReference>
<evidence type="ECO:0000256" key="5">
    <source>
        <dbReference type="ARBA" id="ARBA00022737"/>
    </source>
</evidence>
<feature type="domain" description="C-type lectin" evidence="14">
    <location>
        <begin position="226"/>
        <end position="343"/>
    </location>
</feature>
<feature type="disulfide bond" evidence="11">
    <location>
        <begin position="170"/>
        <end position="196"/>
    </location>
</feature>
<keyword evidence="4 13" id="KW-0732">Signal</keyword>
<dbReference type="SUPFAM" id="SSF57440">
    <property type="entry name" value="Kringle-like"/>
    <property type="match status" value="1"/>
</dbReference>
<sequence length="1745" mass="198309">MMKLPAATLCFCLLTLLGTTVYLGISSPVSLRDSNDAFTIQHSSTRKCLDIKISANLSLSTCDSSRTQLWKWGSGHRLFHVDSSLCLALDVQSKTLKVVDCGSSVLLWWRCLDGVVYTVYEMGLMVGDGKVGVKRNTDDTWVRGGSQDDICHRAYQVIHTSQGNSDGAPCEFPFKYYNSWYHECLPDASVPGLFWCATSSDYDQELKWGYCLIPEKGCQFLFSGPEGEFCYQFVSGASVTWHEALDSCRSQGADLLSVTEYDDLKSTTFLEGLDQMPERMWIGLHQLDFSQGWQWSDGSPLSVVRWEAEIPSRYFPRADCGVLNSRRNYEPESCSKRLPYICKKSVNASSSATNDPGVYKETVCVDGWVPWNGWCYKLVKNNSENFSGAQQYCNSTEGGANLASFHSIDSTEMINTHFHADSRLLNVWIGLSSVGVNSTVFKWVDQQPVTFTYWDQNQPSQPNKDNKCVFYSGQSHWWRIGSCTQKLPFMCQKKGEVNESAAQVGCRHEDVSTCVIGVLRFEQAFINSLIGKLISNKMQYFWIGLQDLKNRGQYQWMSQDGSPGVVSYTNWGFLEPERDGGCAVISTEAPLGKWEVKNCTLFQAGTICRTDLSPSSDPDPDLELNSTASCPDGWRSRIGVRYCYKVFHEERISRKRSWEEAWSFCRALGADLPSFTDIDEMTTLHSVVRESISDDRFFWVGLNRRNPADVSWQWSDGRPVSFDTLHHEFHEDDAYSRDCTAFKSMRNSLTHILIYLLHDVSLTPFLASPFHCEAQLEWVCQIPRGKTPEHPEWYNPGGYHTTSVFVDGAEFWFINSLKLSFMEAELFCNRNDGNLASPKTSTALAKIHQELRELSSSTNQKWWIGLSQRRSPLPSIARKYSLYSQFFGRCSYISYEELLPANHQSCYEKLSFVCEKHNVTSVEKSPLEPQPGGFSCGNSSVSFRNKCYTLMSMPNVPFKLANERCQSVRGSLVTISDQVEQDFINTLLPKIDNMESIWIGLKIRNGGPEWVDQSPVSFFNFNPLLLGMHKTIRVNTYEKESMTMCAFLINNPSSGMMGTWDYASCSWYQDLGICQHYADKVEEPSVPQEPIQVNNHTFLLIVKQLTWFEALEECTNKSMDLASISDTLLQSTLTVHVNRARTPMWIGLFSEDDGIHYRWTDHSHTVFSRWSSEPTRSRCVYLDTDGFWKATQCEEERGGAICHKPHMETITKPEDVAVKCPHAIKGPNWIPWRKNCYSFQLNPKRWDAFNKGQLSETCRHHHADAEILTIRNQQENEFIASQLKPFTSLVQYVWLGLFRDEDNETKWFDKTYVQYSNWAGGRPDLNAPFLAGLTTDGSWSLIKSSNFHEFKQQSIVACKLDKASKEEYRQSVKDLQKLDNITYEVMTRSVTWSEALEECSQRGGHLASVHDQKHHEHLRRIVQTDGFPLWIGLSRQDVRNLCALYLSLRFSLHSLTVFCLFGQGSGSAYEWSDGTNWDYKINSTDTLTDSNLNPHKAKCVFMNPAGELKKTSCDVVQEGAICYITNTTTPSQRAKLKAAPDSNHCPESSDGASNWVQYEDHCYLFDMSFYNYSVYEMLEAKSICDKLDAHLLTINTKEENDFLARYITEDSLITSRVWLDLKFDLQGRPVSWQDGSTLSYTNMKSESPSTGKSLETPCAIMMAAYDGGWKTVSCDLTKSRVVCKTHAKSSSSHVVLGFFITALIILLLAAGFVLYKKKQPLFSSSVRYERTLDDMDTTSIITVAE</sequence>
<dbReference type="Proteomes" id="UP000822369">
    <property type="component" value="Chromosome 11"/>
</dbReference>
<dbReference type="InterPro" id="IPR013806">
    <property type="entry name" value="Kringle-like"/>
</dbReference>
<dbReference type="InterPro" id="IPR000772">
    <property type="entry name" value="Ricin_B_lectin"/>
</dbReference>
<feature type="domain" description="C-type lectin" evidence="14">
    <location>
        <begin position="371"/>
        <end position="492"/>
    </location>
</feature>
<feature type="domain" description="C-type lectin" evidence="14">
    <location>
        <begin position="1378"/>
        <end position="1514"/>
    </location>
</feature>
<comment type="caution">
    <text evidence="16">The sequence shown here is derived from an EMBL/GenBank/DDBJ whole genome shotgun (WGS) entry which is preliminary data.</text>
</comment>
<dbReference type="InterPro" id="IPR016187">
    <property type="entry name" value="CTDL_fold"/>
</dbReference>
<feature type="domain" description="C-type lectin" evidence="14">
    <location>
        <begin position="1093"/>
        <end position="1197"/>
    </location>
</feature>
<dbReference type="PROSITE" id="PS50041">
    <property type="entry name" value="C_TYPE_LECTIN_2"/>
    <property type="match status" value="9"/>
</dbReference>
<dbReference type="PROSITE" id="PS00023">
    <property type="entry name" value="FN2_1"/>
    <property type="match status" value="1"/>
</dbReference>
<evidence type="ECO:0000259" key="15">
    <source>
        <dbReference type="PROSITE" id="PS51092"/>
    </source>
</evidence>
<keyword evidence="10" id="KW-0325">Glycoprotein</keyword>
<keyword evidence="2" id="KW-0254">Endocytosis</keyword>
<dbReference type="SMART" id="SM00059">
    <property type="entry name" value="FN2"/>
    <property type="match status" value="1"/>
</dbReference>
<dbReference type="GO" id="GO:0006897">
    <property type="term" value="P:endocytosis"/>
    <property type="evidence" value="ECO:0007669"/>
    <property type="project" value="UniProtKB-KW"/>
</dbReference>
<dbReference type="InterPro" id="IPR036943">
    <property type="entry name" value="FN_type2_sf"/>
</dbReference>
<dbReference type="FunFam" id="3.10.100.10:FF:000036">
    <property type="entry name" value="Lymphocyte antigen 75"/>
    <property type="match status" value="1"/>
</dbReference>
<dbReference type="Pfam" id="PF00040">
    <property type="entry name" value="fn2"/>
    <property type="match status" value="1"/>
</dbReference>
<dbReference type="CDD" id="cd00062">
    <property type="entry name" value="FN2"/>
    <property type="match status" value="1"/>
</dbReference>
<keyword evidence="9" id="KW-0675">Receptor</keyword>
<keyword evidence="3 12" id="KW-0812">Transmembrane</keyword>
<proteinExistence type="predicted"/>
<evidence type="ECO:0000256" key="6">
    <source>
        <dbReference type="ARBA" id="ARBA00022989"/>
    </source>
</evidence>
<evidence type="ECO:0000256" key="8">
    <source>
        <dbReference type="ARBA" id="ARBA00023157"/>
    </source>
</evidence>
<accession>A0A9D3BL22</accession>
<keyword evidence="5" id="KW-0677">Repeat</keyword>
<feature type="domain" description="C-type lectin" evidence="14">
    <location>
        <begin position="642"/>
        <end position="781"/>
    </location>
</feature>
<evidence type="ECO:0000313" key="16">
    <source>
        <dbReference type="EMBL" id="KAF7212321.1"/>
    </source>
</evidence>
<feature type="domain" description="C-type lectin" evidence="14">
    <location>
        <begin position="502"/>
        <end position="599"/>
    </location>
</feature>
<dbReference type="InterPro" id="IPR000562">
    <property type="entry name" value="FN_type2_dom"/>
</dbReference>
<evidence type="ECO:0000256" key="9">
    <source>
        <dbReference type="ARBA" id="ARBA00023170"/>
    </source>
</evidence>
<keyword evidence="6 12" id="KW-1133">Transmembrane helix</keyword>
<dbReference type="Gene3D" id="3.10.100.10">
    <property type="entry name" value="Mannose-Binding Protein A, subunit A"/>
    <property type="match status" value="10"/>
</dbReference>
<keyword evidence="7 12" id="KW-0472">Membrane</keyword>
<feature type="domain" description="C-type lectin" evidence="14">
    <location>
        <begin position="943"/>
        <end position="1066"/>
    </location>
</feature>
<evidence type="ECO:0000256" key="1">
    <source>
        <dbReference type="ARBA" id="ARBA00004167"/>
    </source>
</evidence>
<dbReference type="InterPro" id="IPR016186">
    <property type="entry name" value="C-type_lectin-like/link_sf"/>
</dbReference>
<comment type="subcellular location">
    <subcellularLocation>
        <location evidence="1">Membrane</location>
        <topology evidence="1">Single-pass membrane protein</topology>
    </subcellularLocation>
</comment>
<dbReference type="PANTHER" id="PTHR22803">
    <property type="entry name" value="MANNOSE, PHOSPHOLIPASE, LECTIN RECEPTOR RELATED"/>
    <property type="match status" value="1"/>
</dbReference>
<evidence type="ECO:0000313" key="17">
    <source>
        <dbReference type="Proteomes" id="UP000822369"/>
    </source>
</evidence>